<gene>
    <name evidence="1" type="ORF">RFI_22541</name>
</gene>
<name>X6MN19_RETFI</name>
<dbReference type="Proteomes" id="UP000023152">
    <property type="component" value="Unassembled WGS sequence"/>
</dbReference>
<comment type="caution">
    <text evidence="1">The sequence shown here is derived from an EMBL/GenBank/DDBJ whole genome shotgun (WGS) entry which is preliminary data.</text>
</comment>
<dbReference type="AlphaFoldDB" id="X6MN19"/>
<protein>
    <submittedName>
        <fullName evidence="1">Uncharacterized protein</fullName>
    </submittedName>
</protein>
<sequence length="116" mass="13381">FKKKKKKAVQRYWKALCGVFSWTLLFLNTDVQWQIIDERDAVPTANYEDISGIENTMGKGTTSTANLHLILEGSITAKTLAPRMKGENRYLENFGTVSFFSKEKGKYFLEVVRPYY</sequence>
<proteinExistence type="predicted"/>
<evidence type="ECO:0000313" key="2">
    <source>
        <dbReference type="Proteomes" id="UP000023152"/>
    </source>
</evidence>
<reference evidence="1 2" key="1">
    <citation type="journal article" date="2013" name="Curr. Biol.">
        <title>The Genome of the Foraminiferan Reticulomyxa filosa.</title>
        <authorList>
            <person name="Glockner G."/>
            <person name="Hulsmann N."/>
            <person name="Schleicher M."/>
            <person name="Noegel A.A."/>
            <person name="Eichinger L."/>
            <person name="Gallinger C."/>
            <person name="Pawlowski J."/>
            <person name="Sierra R."/>
            <person name="Euteneuer U."/>
            <person name="Pillet L."/>
            <person name="Moustafa A."/>
            <person name="Platzer M."/>
            <person name="Groth M."/>
            <person name="Szafranski K."/>
            <person name="Schliwa M."/>
        </authorList>
    </citation>
    <scope>NUCLEOTIDE SEQUENCE [LARGE SCALE GENOMIC DNA]</scope>
</reference>
<organism evidence="1 2">
    <name type="scientific">Reticulomyxa filosa</name>
    <dbReference type="NCBI Taxonomy" id="46433"/>
    <lineage>
        <taxon>Eukaryota</taxon>
        <taxon>Sar</taxon>
        <taxon>Rhizaria</taxon>
        <taxon>Retaria</taxon>
        <taxon>Foraminifera</taxon>
        <taxon>Monothalamids</taxon>
        <taxon>Reticulomyxidae</taxon>
        <taxon>Reticulomyxa</taxon>
    </lineage>
</organism>
<dbReference type="EMBL" id="ASPP01019734">
    <property type="protein sequence ID" value="ETO14827.1"/>
    <property type="molecule type" value="Genomic_DNA"/>
</dbReference>
<feature type="non-terminal residue" evidence="1">
    <location>
        <position position="1"/>
    </location>
</feature>
<keyword evidence="2" id="KW-1185">Reference proteome</keyword>
<evidence type="ECO:0000313" key="1">
    <source>
        <dbReference type="EMBL" id="ETO14827.1"/>
    </source>
</evidence>
<accession>X6MN19</accession>